<dbReference type="PROSITE" id="PS50005">
    <property type="entry name" value="TPR"/>
    <property type="match status" value="1"/>
</dbReference>
<dbReference type="SUPFAM" id="SSF48452">
    <property type="entry name" value="TPR-like"/>
    <property type="match status" value="1"/>
</dbReference>
<evidence type="ECO:0000256" key="4">
    <source>
        <dbReference type="ARBA" id="ARBA00023251"/>
    </source>
</evidence>
<dbReference type="PANTHER" id="PTHR46825:SF8">
    <property type="entry name" value="BETA-LACTAMASE-RELATED"/>
    <property type="match status" value="1"/>
</dbReference>
<dbReference type="Gene3D" id="1.25.40.10">
    <property type="entry name" value="Tetratricopeptide repeat domain"/>
    <property type="match status" value="1"/>
</dbReference>
<evidence type="ECO:0000259" key="7">
    <source>
        <dbReference type="Pfam" id="PF00144"/>
    </source>
</evidence>
<evidence type="ECO:0000313" key="9">
    <source>
        <dbReference type="Proteomes" id="UP000653797"/>
    </source>
</evidence>
<dbReference type="GO" id="GO:0017001">
    <property type="term" value="P:antibiotic catabolic process"/>
    <property type="evidence" value="ECO:0007669"/>
    <property type="project" value="InterPro"/>
</dbReference>
<accession>A0A927GBE8</accession>
<dbReference type="InterPro" id="IPR019734">
    <property type="entry name" value="TPR_rpt"/>
</dbReference>
<feature type="domain" description="Beta-lactamase-related" evidence="7">
    <location>
        <begin position="46"/>
        <end position="355"/>
    </location>
</feature>
<dbReference type="InterPro" id="IPR001466">
    <property type="entry name" value="Beta-lactam-related"/>
</dbReference>
<dbReference type="InterPro" id="IPR050491">
    <property type="entry name" value="AmpC-like"/>
</dbReference>
<name>A0A927GBE8_9BACT</name>
<dbReference type="GO" id="GO:0008800">
    <property type="term" value="F:beta-lactamase activity"/>
    <property type="evidence" value="ECO:0007669"/>
    <property type="project" value="UniProtKB-UniRule"/>
</dbReference>
<sequence>MRIHSLLIAGCFVTLTMDLVSGQVSSPPTNSSQNIISKTAIQQLGRAFIQEKAHVGLSIGVIQNGKTAFYNFGTTQKGKDQPPTEHTIYEIGSISKTFGSLLLAKAVTEKKANLDDDIRKYLDGDYSNLAYQGKPIKLVHLTNWTSELPDNPGRFKRANSDSIPFLIVNELSHYTKADFFNDLDAVTLKAAPGQNPRHSNVAAQLVGYILEKIYQMPYQELIRTEIEQPLGMHSTFGSETPADSFAIGYDGKGIQMPAFTIKAMQAAGGLRYSAADLLKYAAYQLDERNKVVQLSHQLTWGNVESLALALNWFLHKTLDSKRQVEHSGGTFGFASLCDLYPDQKVGLVLLANNSDQSTQGQLQELSGNIMNVLYGEPIALTRLNDELKKRGYAQVIDVVKAVRKKHPELHLSENYVNSWGYKLVGQNKLQEALALFKLNVSLYPKAWNTYDSLAEHYEHMGNRKLAVENYKRSLALNAQNTSAIDFLKKVGATPGN</sequence>
<keyword evidence="5" id="KW-0802">TPR repeat</keyword>
<feature type="repeat" description="TPR" evidence="5">
    <location>
        <begin position="447"/>
        <end position="480"/>
    </location>
</feature>
<dbReference type="PANTHER" id="PTHR46825">
    <property type="entry name" value="D-ALANYL-D-ALANINE-CARBOXYPEPTIDASE/ENDOPEPTIDASE AMPH"/>
    <property type="match status" value="1"/>
</dbReference>
<comment type="similarity">
    <text evidence="2 6">Belongs to the class-C beta-lactamase family.</text>
</comment>
<dbReference type="RefSeq" id="WP_191037238.1">
    <property type="nucleotide sequence ID" value="NZ_JACXAA010000001.1"/>
</dbReference>
<comment type="catalytic activity">
    <reaction evidence="1 6">
        <text>a beta-lactam + H2O = a substituted beta-amino acid</text>
        <dbReference type="Rhea" id="RHEA:20401"/>
        <dbReference type="ChEBI" id="CHEBI:15377"/>
        <dbReference type="ChEBI" id="CHEBI:35627"/>
        <dbReference type="ChEBI" id="CHEBI:140347"/>
        <dbReference type="EC" id="3.5.2.6"/>
    </reaction>
</comment>
<evidence type="ECO:0000256" key="6">
    <source>
        <dbReference type="RuleBase" id="RU361140"/>
    </source>
</evidence>
<dbReference type="Pfam" id="PF00144">
    <property type="entry name" value="Beta-lactamase"/>
    <property type="match status" value="1"/>
</dbReference>
<keyword evidence="9" id="KW-1185">Reference proteome</keyword>
<dbReference type="Proteomes" id="UP000653797">
    <property type="component" value="Unassembled WGS sequence"/>
</dbReference>
<reference evidence="8" key="1">
    <citation type="submission" date="2020-09" db="EMBL/GenBank/DDBJ databases">
        <authorList>
            <person name="Kim M.K."/>
        </authorList>
    </citation>
    <scope>NUCLEOTIDE SEQUENCE</scope>
    <source>
        <strain evidence="8">BT704</strain>
    </source>
</reference>
<evidence type="ECO:0000256" key="2">
    <source>
        <dbReference type="ARBA" id="ARBA00007840"/>
    </source>
</evidence>
<gene>
    <name evidence="8" type="ORF">IC230_01745</name>
</gene>
<keyword evidence="4 6" id="KW-0046">Antibiotic resistance</keyword>
<organism evidence="8 9">
    <name type="scientific">Spirosoma validum</name>
    <dbReference type="NCBI Taxonomy" id="2771355"/>
    <lineage>
        <taxon>Bacteria</taxon>
        <taxon>Pseudomonadati</taxon>
        <taxon>Bacteroidota</taxon>
        <taxon>Cytophagia</taxon>
        <taxon>Cytophagales</taxon>
        <taxon>Cytophagaceae</taxon>
        <taxon>Spirosoma</taxon>
    </lineage>
</organism>
<dbReference type="InterPro" id="IPR012338">
    <property type="entry name" value="Beta-lactam/transpept-like"/>
</dbReference>
<evidence type="ECO:0000256" key="1">
    <source>
        <dbReference type="ARBA" id="ARBA00001526"/>
    </source>
</evidence>
<keyword evidence="3 6" id="KW-0378">Hydrolase</keyword>
<dbReference type="PROSITE" id="PS00336">
    <property type="entry name" value="BETA_LACTAMASE_C"/>
    <property type="match status" value="1"/>
</dbReference>
<dbReference type="AlphaFoldDB" id="A0A927GBE8"/>
<comment type="caution">
    <text evidence="8">The sequence shown here is derived from an EMBL/GenBank/DDBJ whole genome shotgun (WGS) entry which is preliminary data.</text>
</comment>
<evidence type="ECO:0000313" key="8">
    <source>
        <dbReference type="EMBL" id="MBD2751598.1"/>
    </source>
</evidence>
<dbReference type="EC" id="3.5.2.6" evidence="6"/>
<evidence type="ECO:0000256" key="3">
    <source>
        <dbReference type="ARBA" id="ARBA00022801"/>
    </source>
</evidence>
<evidence type="ECO:0000256" key="5">
    <source>
        <dbReference type="PROSITE-ProRule" id="PRU00339"/>
    </source>
</evidence>
<dbReference type="SUPFAM" id="SSF56601">
    <property type="entry name" value="beta-lactamase/transpeptidase-like"/>
    <property type="match status" value="1"/>
</dbReference>
<protein>
    <recommendedName>
        <fullName evidence="6">Beta-lactamase</fullName>
        <ecNumber evidence="6">3.5.2.6</ecNumber>
    </recommendedName>
</protein>
<dbReference type="InterPro" id="IPR011990">
    <property type="entry name" value="TPR-like_helical_dom_sf"/>
</dbReference>
<proteinExistence type="inferred from homology"/>
<dbReference type="EMBL" id="JACXAA010000001">
    <property type="protein sequence ID" value="MBD2751598.1"/>
    <property type="molecule type" value="Genomic_DNA"/>
</dbReference>
<dbReference type="InterPro" id="IPR001586">
    <property type="entry name" value="Beta-lactam_class-C_AS"/>
</dbReference>
<dbReference type="Gene3D" id="3.40.710.10">
    <property type="entry name" value="DD-peptidase/beta-lactamase superfamily"/>
    <property type="match status" value="1"/>
</dbReference>
<dbReference type="GO" id="GO:0046677">
    <property type="term" value="P:response to antibiotic"/>
    <property type="evidence" value="ECO:0007669"/>
    <property type="project" value="UniProtKB-UniRule"/>
</dbReference>
<dbReference type="GO" id="GO:0030288">
    <property type="term" value="C:outer membrane-bounded periplasmic space"/>
    <property type="evidence" value="ECO:0007669"/>
    <property type="project" value="InterPro"/>
</dbReference>